<accession>A0A541B0E9</accession>
<keyword evidence="2" id="KW-1185">Reference proteome</keyword>
<name>A0A541B0E9_9NOCA</name>
<evidence type="ECO:0000313" key="2">
    <source>
        <dbReference type="Proteomes" id="UP000316256"/>
    </source>
</evidence>
<proteinExistence type="predicted"/>
<dbReference type="EMBL" id="VIGH01000010">
    <property type="protein sequence ID" value="TQF65797.1"/>
    <property type="molecule type" value="Genomic_DNA"/>
</dbReference>
<evidence type="ECO:0000313" key="1">
    <source>
        <dbReference type="EMBL" id="TQF65797.1"/>
    </source>
</evidence>
<organism evidence="1 2">
    <name type="scientific">Rhodococcus spelaei</name>
    <dbReference type="NCBI Taxonomy" id="2546320"/>
    <lineage>
        <taxon>Bacteria</taxon>
        <taxon>Bacillati</taxon>
        <taxon>Actinomycetota</taxon>
        <taxon>Actinomycetes</taxon>
        <taxon>Mycobacteriales</taxon>
        <taxon>Nocardiaceae</taxon>
        <taxon>Rhodococcus</taxon>
    </lineage>
</organism>
<sequence>MALVDWYDSWEPTQDQRTFPHCLQVDVPIAEVIEVLDGLGLTFVSEDGRNRDGLRAAGDGFEVRLHDVAAGALGLGVLEGPLPPTVAVFVTGRSGFADRNAVEAVRRYLEQRTPWRIELQNKYFQEISVRDRVGQIGCRHGD</sequence>
<protein>
    <submittedName>
        <fullName evidence="1">Uncharacterized protein</fullName>
    </submittedName>
</protein>
<gene>
    <name evidence="1" type="ORF">FK531_20440</name>
</gene>
<dbReference type="RefSeq" id="WP_142102743.1">
    <property type="nucleotide sequence ID" value="NZ_VIGH01000010.1"/>
</dbReference>
<reference evidence="1 2" key="1">
    <citation type="submission" date="2019-06" db="EMBL/GenBank/DDBJ databases">
        <title>Rhodococcus spaelei sp. nov., isolated from a cave.</title>
        <authorList>
            <person name="Lee S.D."/>
        </authorList>
    </citation>
    <scope>NUCLEOTIDE SEQUENCE [LARGE SCALE GENOMIC DNA]</scope>
    <source>
        <strain evidence="1 2">C9-5</strain>
    </source>
</reference>
<dbReference type="Proteomes" id="UP000316256">
    <property type="component" value="Unassembled WGS sequence"/>
</dbReference>
<comment type="caution">
    <text evidence="1">The sequence shown here is derived from an EMBL/GenBank/DDBJ whole genome shotgun (WGS) entry which is preliminary data.</text>
</comment>
<dbReference type="AlphaFoldDB" id="A0A541B0E9"/>